<dbReference type="PANTHER" id="PTHR31377:SF0">
    <property type="entry name" value="AGMATINE DEIMINASE-RELATED"/>
    <property type="match status" value="1"/>
</dbReference>
<dbReference type="EMBL" id="DVFO01000021">
    <property type="protein sequence ID" value="HIQ60414.1"/>
    <property type="molecule type" value="Genomic_DNA"/>
</dbReference>
<accession>A0A9D0YRI1</accession>
<organism evidence="2 3">
    <name type="scientific">Candidatus Enterenecus faecium</name>
    <dbReference type="NCBI Taxonomy" id="2840780"/>
    <lineage>
        <taxon>Bacteria</taxon>
        <taxon>Bacillati</taxon>
        <taxon>Bacillota</taxon>
        <taxon>Clostridia</taxon>
        <taxon>Eubacteriales</taxon>
        <taxon>Candidatus Enterenecus</taxon>
    </lineage>
</organism>
<dbReference type="AlphaFoldDB" id="A0A9D0YRI1"/>
<dbReference type="InterPro" id="IPR007466">
    <property type="entry name" value="Peptidyl-Arg-deiminase_porph"/>
</dbReference>
<dbReference type="GO" id="GO:0047632">
    <property type="term" value="F:agmatine deiminase activity"/>
    <property type="evidence" value="ECO:0007669"/>
    <property type="project" value="TreeGrafter"/>
</dbReference>
<keyword evidence="1" id="KW-0378">Hydrolase</keyword>
<dbReference type="Gene3D" id="3.75.10.10">
    <property type="entry name" value="L-arginine/glycine Amidinotransferase, Chain A"/>
    <property type="match status" value="1"/>
</dbReference>
<evidence type="ECO:0000313" key="3">
    <source>
        <dbReference type="Proteomes" id="UP000886879"/>
    </source>
</evidence>
<dbReference type="PANTHER" id="PTHR31377">
    <property type="entry name" value="AGMATINE DEIMINASE-RELATED"/>
    <property type="match status" value="1"/>
</dbReference>
<evidence type="ECO:0000256" key="1">
    <source>
        <dbReference type="ARBA" id="ARBA00022801"/>
    </source>
</evidence>
<dbReference type="GO" id="GO:0004668">
    <property type="term" value="F:protein-arginine deiminase activity"/>
    <property type="evidence" value="ECO:0007669"/>
    <property type="project" value="InterPro"/>
</dbReference>
<gene>
    <name evidence="2" type="ORF">IAD31_02310</name>
</gene>
<evidence type="ECO:0000313" key="2">
    <source>
        <dbReference type="EMBL" id="HIQ60414.1"/>
    </source>
</evidence>
<dbReference type="GO" id="GO:0009446">
    <property type="term" value="P:putrescine biosynthetic process"/>
    <property type="evidence" value="ECO:0007669"/>
    <property type="project" value="InterPro"/>
</dbReference>
<reference evidence="2" key="1">
    <citation type="submission" date="2020-10" db="EMBL/GenBank/DDBJ databases">
        <authorList>
            <person name="Gilroy R."/>
        </authorList>
    </citation>
    <scope>NUCLEOTIDE SEQUENCE</scope>
    <source>
        <strain evidence="2">ChiGjej2B2-12916</strain>
    </source>
</reference>
<comment type="caution">
    <text evidence="2">The sequence shown here is derived from an EMBL/GenBank/DDBJ whole genome shotgun (WGS) entry which is preliminary data.</text>
</comment>
<name>A0A9D0YRI1_9FIRM</name>
<sequence length="232" mass="25896">MTGTKDIWLRDFMPVQIRDGTFVSFRYDPGYLQDTPELKTDYEKDIAPQLSLAATYSSINLDGGNVVFSPSREQVVISDRVLGENPAYAPQELVKALEEQLMAQVILIPSLPSDMTGHADGMVRFVDENTVVGNRVPSKYGLEQRIKRALRTYHIEVIDFPYFASPKDSAVGCYLNFLETETCIFLPVFDVAMDEEAVAQAQDIFSKTVVPVCINEIAKQGGVLNCIGWEMP</sequence>
<proteinExistence type="predicted"/>
<dbReference type="Pfam" id="PF04371">
    <property type="entry name" value="PAD_porph"/>
    <property type="match status" value="1"/>
</dbReference>
<reference evidence="2" key="2">
    <citation type="journal article" date="2021" name="PeerJ">
        <title>Extensive microbial diversity within the chicken gut microbiome revealed by metagenomics and culture.</title>
        <authorList>
            <person name="Gilroy R."/>
            <person name="Ravi A."/>
            <person name="Getino M."/>
            <person name="Pursley I."/>
            <person name="Horton D.L."/>
            <person name="Alikhan N.F."/>
            <person name="Baker D."/>
            <person name="Gharbi K."/>
            <person name="Hall N."/>
            <person name="Watson M."/>
            <person name="Adriaenssens E.M."/>
            <person name="Foster-Nyarko E."/>
            <person name="Jarju S."/>
            <person name="Secka A."/>
            <person name="Antonio M."/>
            <person name="Oren A."/>
            <person name="Chaudhuri R.R."/>
            <person name="La Ragione R."/>
            <person name="Hildebrand F."/>
            <person name="Pallen M.J."/>
        </authorList>
    </citation>
    <scope>NUCLEOTIDE SEQUENCE</scope>
    <source>
        <strain evidence="2">ChiGjej2B2-12916</strain>
    </source>
</reference>
<dbReference type="SUPFAM" id="SSF55909">
    <property type="entry name" value="Pentein"/>
    <property type="match status" value="1"/>
</dbReference>
<protein>
    <submittedName>
        <fullName evidence="2">Agmatine deiminase family protein</fullName>
    </submittedName>
</protein>
<dbReference type="Proteomes" id="UP000886879">
    <property type="component" value="Unassembled WGS sequence"/>
</dbReference>